<feature type="transmembrane region" description="Helical" evidence="2">
    <location>
        <begin position="35"/>
        <end position="56"/>
    </location>
</feature>
<dbReference type="AlphaFoldDB" id="A0A517XUC6"/>
<keyword evidence="2" id="KW-1133">Transmembrane helix</keyword>
<sequence length="288" mass="30387">MSTESPTTPPPPAETTTPGAAIKAAWQRFTRGELVSYRVMAILLILIVGVGVLWFMNFQGNVAGSRQWLDLELASTTEDLEKVISDYPGTAPAKVAEFHLARIRLAPEGIDKLVTGDPQERAKALAAIEQAKESLSKMAPELKDSPVLLAECYLGLAKAELALVGITQEGRIDTFRGDPREAAQYLEKLAEVAKDSPWGEEAKKLAAELRAPGGATTQDIQRVQTDLYNMLRFPARPGGGMFGPGGMPFGPGGGMPFGPGSSPFGPISGLPGGGPVAPLPPGHPPLTP</sequence>
<dbReference type="RefSeq" id="WP_202920912.1">
    <property type="nucleotide sequence ID" value="NZ_CP036273.1"/>
</dbReference>
<evidence type="ECO:0000313" key="3">
    <source>
        <dbReference type="EMBL" id="QDU21109.1"/>
    </source>
</evidence>
<dbReference type="Gene3D" id="1.25.40.10">
    <property type="entry name" value="Tetratricopeptide repeat domain"/>
    <property type="match status" value="1"/>
</dbReference>
<keyword evidence="4" id="KW-1185">Reference proteome</keyword>
<feature type="compositionally biased region" description="Low complexity" evidence="1">
    <location>
        <begin position="258"/>
        <end position="269"/>
    </location>
</feature>
<accession>A0A517XUC6</accession>
<evidence type="ECO:0000256" key="1">
    <source>
        <dbReference type="SAM" id="MobiDB-lite"/>
    </source>
</evidence>
<gene>
    <name evidence="3" type="ORF">ETAA1_30740</name>
</gene>
<keyword evidence="2" id="KW-0472">Membrane</keyword>
<feature type="region of interest" description="Disordered" evidence="1">
    <location>
        <begin position="251"/>
        <end position="288"/>
    </location>
</feature>
<dbReference type="Proteomes" id="UP000319576">
    <property type="component" value="Chromosome"/>
</dbReference>
<protein>
    <recommendedName>
        <fullName evidence="5">Tetratricopeptide repeat protein</fullName>
    </recommendedName>
</protein>
<proteinExistence type="predicted"/>
<dbReference type="EMBL" id="CP036273">
    <property type="protein sequence ID" value="QDU21109.1"/>
    <property type="molecule type" value="Genomic_DNA"/>
</dbReference>
<dbReference type="KEGG" id="uli:ETAA1_30740"/>
<dbReference type="InterPro" id="IPR011990">
    <property type="entry name" value="TPR-like_helical_dom_sf"/>
</dbReference>
<evidence type="ECO:0000256" key="2">
    <source>
        <dbReference type="SAM" id="Phobius"/>
    </source>
</evidence>
<feature type="compositionally biased region" description="Pro residues" evidence="1">
    <location>
        <begin position="277"/>
        <end position="288"/>
    </location>
</feature>
<evidence type="ECO:0008006" key="5">
    <source>
        <dbReference type="Google" id="ProtNLM"/>
    </source>
</evidence>
<reference evidence="3 4" key="1">
    <citation type="submission" date="2019-02" db="EMBL/GenBank/DDBJ databases">
        <title>Deep-cultivation of Planctomycetes and their phenomic and genomic characterization uncovers novel biology.</title>
        <authorList>
            <person name="Wiegand S."/>
            <person name="Jogler M."/>
            <person name="Boedeker C."/>
            <person name="Pinto D."/>
            <person name="Vollmers J."/>
            <person name="Rivas-Marin E."/>
            <person name="Kohn T."/>
            <person name="Peeters S.H."/>
            <person name="Heuer A."/>
            <person name="Rast P."/>
            <person name="Oberbeckmann S."/>
            <person name="Bunk B."/>
            <person name="Jeske O."/>
            <person name="Meyerdierks A."/>
            <person name="Storesund J.E."/>
            <person name="Kallscheuer N."/>
            <person name="Luecker S."/>
            <person name="Lage O.M."/>
            <person name="Pohl T."/>
            <person name="Merkel B.J."/>
            <person name="Hornburger P."/>
            <person name="Mueller R.-W."/>
            <person name="Bruemmer F."/>
            <person name="Labrenz M."/>
            <person name="Spormann A.M."/>
            <person name="Op den Camp H."/>
            <person name="Overmann J."/>
            <person name="Amann R."/>
            <person name="Jetten M.S.M."/>
            <person name="Mascher T."/>
            <person name="Medema M.H."/>
            <person name="Devos D.P."/>
            <person name="Kaster A.-K."/>
            <person name="Ovreas L."/>
            <person name="Rohde M."/>
            <person name="Galperin M.Y."/>
            <person name="Jogler C."/>
        </authorList>
    </citation>
    <scope>NUCLEOTIDE SEQUENCE [LARGE SCALE GENOMIC DNA]</scope>
    <source>
        <strain evidence="3 4">ETA_A1</strain>
    </source>
</reference>
<name>A0A517XUC6_9BACT</name>
<keyword evidence="2" id="KW-0812">Transmembrane</keyword>
<evidence type="ECO:0000313" key="4">
    <source>
        <dbReference type="Proteomes" id="UP000319576"/>
    </source>
</evidence>
<organism evidence="3 4">
    <name type="scientific">Urbifossiella limnaea</name>
    <dbReference type="NCBI Taxonomy" id="2528023"/>
    <lineage>
        <taxon>Bacteria</taxon>
        <taxon>Pseudomonadati</taxon>
        <taxon>Planctomycetota</taxon>
        <taxon>Planctomycetia</taxon>
        <taxon>Gemmatales</taxon>
        <taxon>Gemmataceae</taxon>
        <taxon>Urbifossiella</taxon>
    </lineage>
</organism>